<dbReference type="Gene3D" id="3.30.160.390">
    <property type="entry name" value="Integrase, DNA-binding domain"/>
    <property type="match status" value="1"/>
</dbReference>
<dbReference type="KEGG" id="ppso:QPJ95_20150"/>
<accession>A0A9Y2KX67</accession>
<proteinExistence type="predicted"/>
<protein>
    <submittedName>
        <fullName evidence="3">Arm DNA-binding domain-containing protein</fullName>
    </submittedName>
</protein>
<dbReference type="EMBL" id="CP127247">
    <property type="protein sequence ID" value="WIY24791.1"/>
    <property type="molecule type" value="Genomic_DNA"/>
</dbReference>
<evidence type="ECO:0000313" key="3">
    <source>
        <dbReference type="EMBL" id="WIY24791.1"/>
    </source>
</evidence>
<keyword evidence="3" id="KW-0238">DNA-binding</keyword>
<feature type="compositionally biased region" description="Polar residues" evidence="1">
    <location>
        <begin position="1"/>
        <end position="10"/>
    </location>
</feature>
<evidence type="ECO:0000259" key="2">
    <source>
        <dbReference type="Pfam" id="PF13356"/>
    </source>
</evidence>
<dbReference type="InterPro" id="IPR038488">
    <property type="entry name" value="Integrase_DNA-bd_sf"/>
</dbReference>
<name>A0A9Y2KX67_9RHOB</name>
<gene>
    <name evidence="3" type="ORF">QPJ95_20150</name>
</gene>
<dbReference type="Proteomes" id="UP001238334">
    <property type="component" value="Chromosome"/>
</dbReference>
<organism evidence="3 4">
    <name type="scientific">Parasedimentitalea psychrophila</name>
    <dbReference type="NCBI Taxonomy" id="2997337"/>
    <lineage>
        <taxon>Bacteria</taxon>
        <taxon>Pseudomonadati</taxon>
        <taxon>Pseudomonadota</taxon>
        <taxon>Alphaproteobacteria</taxon>
        <taxon>Rhodobacterales</taxon>
        <taxon>Paracoccaceae</taxon>
        <taxon>Parasedimentitalea</taxon>
    </lineage>
</organism>
<dbReference type="RefSeq" id="WP_286018194.1">
    <property type="nucleotide sequence ID" value="NZ_CP127247.1"/>
</dbReference>
<evidence type="ECO:0000256" key="1">
    <source>
        <dbReference type="SAM" id="MobiDB-lite"/>
    </source>
</evidence>
<dbReference type="InterPro" id="IPR025166">
    <property type="entry name" value="Integrase_DNA_bind_dom"/>
</dbReference>
<feature type="region of interest" description="Disordered" evidence="1">
    <location>
        <begin position="1"/>
        <end position="24"/>
    </location>
</feature>
<dbReference type="AlphaFoldDB" id="A0A9Y2KX67"/>
<reference evidence="3 4" key="1">
    <citation type="submission" date="2023-06" db="EMBL/GenBank/DDBJ databases">
        <title>Parasedimentitalea psychrophila sp. nov., a psychrophilic bacterium isolated from deep-sea sediment.</title>
        <authorList>
            <person name="Li A."/>
        </authorList>
    </citation>
    <scope>NUCLEOTIDE SEQUENCE [LARGE SCALE GENOMIC DNA]</scope>
    <source>
        <strain evidence="3 4">QS115</strain>
    </source>
</reference>
<dbReference type="GO" id="GO:0003677">
    <property type="term" value="F:DNA binding"/>
    <property type="evidence" value="ECO:0007669"/>
    <property type="project" value="UniProtKB-KW"/>
</dbReference>
<evidence type="ECO:0000313" key="4">
    <source>
        <dbReference type="Proteomes" id="UP001238334"/>
    </source>
</evidence>
<sequence>MPTRTKTYQAQYRKGGRTRGVSIGRHGKTTVDEARKLAKEVIGQVTKTFTTRPAL</sequence>
<keyword evidence="4" id="KW-1185">Reference proteome</keyword>
<feature type="domain" description="Integrase DNA-binding" evidence="2">
    <location>
        <begin position="3"/>
        <end position="46"/>
    </location>
</feature>
<dbReference type="Pfam" id="PF13356">
    <property type="entry name" value="Arm-DNA-bind_3"/>
    <property type="match status" value="1"/>
</dbReference>